<organism evidence="1 2">
    <name type="scientific">Sphingobacterium corticibacter</name>
    <dbReference type="NCBI Taxonomy" id="2171749"/>
    <lineage>
        <taxon>Bacteria</taxon>
        <taxon>Pseudomonadati</taxon>
        <taxon>Bacteroidota</taxon>
        <taxon>Sphingobacteriia</taxon>
        <taxon>Sphingobacteriales</taxon>
        <taxon>Sphingobacteriaceae</taxon>
        <taxon>Sphingobacterium</taxon>
    </lineage>
</organism>
<sequence>MKALLIIILTFYSYGSFAQTAYEKAMSEALQLWEAGNSTEAAAKLERIAAAEKTQWLPSYYQALILITESFRATDATQRAQLIQRGNTIISQKSALGSSSEWLVLKALSLTSELTADPMNLGQKLSPKIIETYQQALKADPENPRALSGLAEFQIQTKKFTGGNSDKEYKDLQKALSLYEKDQHKEPFYPTWGRDRAEAMIQKQP</sequence>
<comment type="caution">
    <text evidence="1">The sequence shown here is derived from an EMBL/GenBank/DDBJ whole genome shotgun (WGS) entry which is preliminary data.</text>
</comment>
<gene>
    <name evidence="1" type="ORF">DC487_06715</name>
</gene>
<protein>
    <recommendedName>
        <fullName evidence="3">Tetratricopeptide repeat protein</fullName>
    </recommendedName>
</protein>
<proteinExistence type="predicted"/>
<evidence type="ECO:0000313" key="1">
    <source>
        <dbReference type="EMBL" id="PVH25630.1"/>
    </source>
</evidence>
<accession>A0A2T8HJT1</accession>
<dbReference type="OrthoDB" id="1150971at2"/>
<dbReference type="Proteomes" id="UP000245627">
    <property type="component" value="Unassembled WGS sequence"/>
</dbReference>
<keyword evidence="2" id="KW-1185">Reference proteome</keyword>
<evidence type="ECO:0008006" key="3">
    <source>
        <dbReference type="Google" id="ProtNLM"/>
    </source>
</evidence>
<dbReference type="SUPFAM" id="SSF48452">
    <property type="entry name" value="TPR-like"/>
    <property type="match status" value="1"/>
</dbReference>
<dbReference type="InterPro" id="IPR011990">
    <property type="entry name" value="TPR-like_helical_dom_sf"/>
</dbReference>
<dbReference type="Gene3D" id="1.25.40.10">
    <property type="entry name" value="Tetratricopeptide repeat domain"/>
    <property type="match status" value="1"/>
</dbReference>
<reference evidence="1 2" key="1">
    <citation type="submission" date="2018-04" db="EMBL/GenBank/DDBJ databases">
        <title>Sphingobacterium cortibacter sp. nov.</title>
        <authorList>
            <person name="Li Y."/>
        </authorList>
    </citation>
    <scope>NUCLEOTIDE SEQUENCE [LARGE SCALE GENOMIC DNA]</scope>
    <source>
        <strain evidence="1 2">2c-3</strain>
    </source>
</reference>
<dbReference type="AlphaFoldDB" id="A0A2T8HJT1"/>
<dbReference type="RefSeq" id="WP_116775202.1">
    <property type="nucleotide sequence ID" value="NZ_QDKG01000002.1"/>
</dbReference>
<evidence type="ECO:0000313" key="2">
    <source>
        <dbReference type="Proteomes" id="UP000245627"/>
    </source>
</evidence>
<dbReference type="EMBL" id="QDKG01000002">
    <property type="protein sequence ID" value="PVH25630.1"/>
    <property type="molecule type" value="Genomic_DNA"/>
</dbReference>
<name>A0A2T8HJT1_9SPHI</name>